<gene>
    <name evidence="2" type="ORF">KQP761_LOCUS34797</name>
</gene>
<dbReference type="Proteomes" id="UP000663834">
    <property type="component" value="Unassembled WGS sequence"/>
</dbReference>
<evidence type="ECO:0000256" key="1">
    <source>
        <dbReference type="SAM" id="MobiDB-lite"/>
    </source>
</evidence>
<feature type="region of interest" description="Disordered" evidence="1">
    <location>
        <begin position="162"/>
        <end position="462"/>
    </location>
</feature>
<evidence type="ECO:0000313" key="2">
    <source>
        <dbReference type="EMBL" id="CAF1673529.1"/>
    </source>
</evidence>
<feature type="compositionally biased region" description="Low complexity" evidence="1">
    <location>
        <begin position="209"/>
        <end position="224"/>
    </location>
</feature>
<sequence>MTTAPSSGLSPEAKEFVPLVQNPTASIPLYVDENTVASIYPSDHQPLMVQSIYPMILTNSKINDNIQFPEIEFHIQSSQQQQFHIDSCTNLQHQQQSLTNGNPSSSNTSQIVLLPITNPTNAVTLTGYYPESQIVYSTNEQVSAYYPMDYCEQPLINFSFQHPSSMTKSNRISSQQTRSPSFHQDYGMNNSTHRPSSFRAGNRGSGHTNNPNRNPYYDYPNRRNGSSYIPNSGRGNSTNSKRISSSYHQNDYSNNYYHGSRSRGYAPRSSQQHDERRKDHNHDYYNHDGDSQQFGHLNDDESQFEFRPEDFPSLPINNQQPDKSSSPVDNVSTNTKPASSWNAIVSASRRRSTSPQSVPQSQDQRSDRSRSFNNKLSTNNERKSSTKKPILQIATKSANSASKNNSHEDQQRSQSLTISNSSMIEKDDDKDDGFIQTKQQHRRRLKRKNKNKDESTAFTDASSFTNESAPYILDDENAFPTLGQNALSDLSTNEKIENDCNEELIDRSNQMCLTDTLSTLTQVKQENSHHKMSTTTINNSTNSLDSKSISKPVKERKSRKSTKFKRSINKELEDNQNQRQSVLSNETSEKKQSNENKIQNETDTSVTIVNQTDHQNSNPLSSSSNNSSDTSDYDDAVDNFDDE</sequence>
<feature type="compositionally biased region" description="Basic and acidic residues" evidence="1">
    <location>
        <begin position="587"/>
        <end position="600"/>
    </location>
</feature>
<feature type="region of interest" description="Disordered" evidence="1">
    <location>
        <begin position="525"/>
        <end position="643"/>
    </location>
</feature>
<feature type="compositionally biased region" description="Polar residues" evidence="1">
    <location>
        <begin position="225"/>
        <end position="257"/>
    </location>
</feature>
<feature type="compositionally biased region" description="Low complexity" evidence="1">
    <location>
        <begin position="533"/>
        <end position="543"/>
    </location>
</feature>
<feature type="compositionally biased region" description="Basic and acidic residues" evidence="1">
    <location>
        <begin position="271"/>
        <end position="290"/>
    </location>
</feature>
<name>A0A816GD86_9BILA</name>
<accession>A0A816GD86</accession>
<feature type="compositionally biased region" description="Polar residues" evidence="1">
    <location>
        <begin position="412"/>
        <end position="423"/>
    </location>
</feature>
<organism evidence="2 3">
    <name type="scientific">Rotaria magnacalcarata</name>
    <dbReference type="NCBI Taxonomy" id="392030"/>
    <lineage>
        <taxon>Eukaryota</taxon>
        <taxon>Metazoa</taxon>
        <taxon>Spiralia</taxon>
        <taxon>Gnathifera</taxon>
        <taxon>Rotifera</taxon>
        <taxon>Eurotatoria</taxon>
        <taxon>Bdelloidea</taxon>
        <taxon>Philodinida</taxon>
        <taxon>Philodinidae</taxon>
        <taxon>Rotaria</taxon>
    </lineage>
</organism>
<feature type="compositionally biased region" description="Basic residues" evidence="1">
    <location>
        <begin position="439"/>
        <end position="450"/>
    </location>
</feature>
<comment type="caution">
    <text evidence="2">The sequence shown here is derived from an EMBL/GenBank/DDBJ whole genome shotgun (WGS) entry which is preliminary data.</text>
</comment>
<dbReference type="AlphaFoldDB" id="A0A816GD86"/>
<feature type="compositionally biased region" description="Low complexity" evidence="1">
    <location>
        <begin position="353"/>
        <end position="363"/>
    </location>
</feature>
<dbReference type="OrthoDB" id="10054086at2759"/>
<feature type="compositionally biased region" description="Polar residues" evidence="1">
    <location>
        <begin position="601"/>
        <end position="615"/>
    </location>
</feature>
<feature type="compositionally biased region" description="Polar residues" evidence="1">
    <location>
        <begin position="315"/>
        <end position="345"/>
    </location>
</feature>
<feature type="compositionally biased region" description="Polar residues" evidence="1">
    <location>
        <begin position="575"/>
        <end position="586"/>
    </location>
</feature>
<feature type="compositionally biased region" description="Polar residues" evidence="1">
    <location>
        <begin position="162"/>
        <end position="195"/>
    </location>
</feature>
<reference evidence="2" key="1">
    <citation type="submission" date="2021-02" db="EMBL/GenBank/DDBJ databases">
        <authorList>
            <person name="Nowell W R."/>
        </authorList>
    </citation>
    <scope>NUCLEOTIDE SEQUENCE</scope>
</reference>
<feature type="compositionally biased region" description="Acidic residues" evidence="1">
    <location>
        <begin position="631"/>
        <end position="643"/>
    </location>
</feature>
<feature type="compositionally biased region" description="Low complexity" evidence="1">
    <location>
        <begin position="616"/>
        <end position="630"/>
    </location>
</feature>
<dbReference type="EMBL" id="CAJNOW010019590">
    <property type="protein sequence ID" value="CAF1673529.1"/>
    <property type="molecule type" value="Genomic_DNA"/>
</dbReference>
<feature type="compositionally biased region" description="Basic residues" evidence="1">
    <location>
        <begin position="554"/>
        <end position="567"/>
    </location>
</feature>
<evidence type="ECO:0000313" key="3">
    <source>
        <dbReference type="Proteomes" id="UP000663834"/>
    </source>
</evidence>
<proteinExistence type="predicted"/>
<protein>
    <submittedName>
        <fullName evidence="2">Uncharacterized protein</fullName>
    </submittedName>
</protein>